<reference evidence="1" key="1">
    <citation type="journal article" date="2021" name="PeerJ">
        <title>Analysis of 44 Vibrio anguillarum genomes reveals high genetic diversity.</title>
        <authorList>
            <person name="Hansen M.J."/>
            <person name="Dalsgaard I."/>
        </authorList>
    </citation>
    <scope>NUCLEOTIDE SEQUENCE</scope>
    <source>
        <strain evidence="1">850617-1/1</strain>
    </source>
</reference>
<dbReference type="Proteomes" id="UP000786185">
    <property type="component" value="Unassembled WGS sequence"/>
</dbReference>
<protein>
    <recommendedName>
        <fullName evidence="3">MAE-28990/MAE-18760-like HEPN domain-containing protein</fullName>
    </recommendedName>
</protein>
<evidence type="ECO:0000313" key="2">
    <source>
        <dbReference type="Proteomes" id="UP000786185"/>
    </source>
</evidence>
<accession>A0AAW4BJ20</accession>
<gene>
    <name evidence="1" type="ORF">ERJ77_17715</name>
</gene>
<evidence type="ECO:0008006" key="3">
    <source>
        <dbReference type="Google" id="ProtNLM"/>
    </source>
</evidence>
<sequence>MRKEKINDELTNLAFDFFYWFSRFEFALKENRVLKKDESGSNAEPGWDKFVEKYADSFTISADSQKLIDLNPHRQIVGDNQDLEWKPVGRTDCKSELCLVVRLLKTIRNNLFHGGKHGAKGWDDPERTEELLTSGKNVLDQLAKMADWEADYTQYY</sequence>
<organism evidence="1 2">
    <name type="scientific">Vibrio anguillarum</name>
    <name type="common">Listonella anguillarum</name>
    <dbReference type="NCBI Taxonomy" id="55601"/>
    <lineage>
        <taxon>Bacteria</taxon>
        <taxon>Pseudomonadati</taxon>
        <taxon>Pseudomonadota</taxon>
        <taxon>Gammaproteobacteria</taxon>
        <taxon>Vibrionales</taxon>
        <taxon>Vibrionaceae</taxon>
        <taxon>Vibrio</taxon>
    </lineage>
</organism>
<name>A0AAW4BJ20_VIBAN</name>
<dbReference type="AlphaFoldDB" id="A0AAW4BJ20"/>
<comment type="caution">
    <text evidence="1">The sequence shown here is derived from an EMBL/GenBank/DDBJ whole genome shotgun (WGS) entry which is preliminary data.</text>
</comment>
<proteinExistence type="predicted"/>
<dbReference type="EMBL" id="SCLC01000063">
    <property type="protein sequence ID" value="MBF4436321.1"/>
    <property type="molecule type" value="Genomic_DNA"/>
</dbReference>
<evidence type="ECO:0000313" key="1">
    <source>
        <dbReference type="EMBL" id="MBF4436321.1"/>
    </source>
</evidence>